<accession>A0A7J6UZU0</accession>
<dbReference type="OrthoDB" id="1936739at2759"/>
<dbReference type="AlphaFoldDB" id="A0A7J6UZU0"/>
<comment type="caution">
    <text evidence="2">The sequence shown here is derived from an EMBL/GenBank/DDBJ whole genome shotgun (WGS) entry which is preliminary data.</text>
</comment>
<evidence type="ECO:0000259" key="1">
    <source>
        <dbReference type="Pfam" id="PF10536"/>
    </source>
</evidence>
<protein>
    <recommendedName>
        <fullName evidence="1">Aminotransferase-like plant mobile domain-containing protein</fullName>
    </recommendedName>
</protein>
<feature type="domain" description="Aminotransferase-like plant mobile" evidence="1">
    <location>
        <begin position="24"/>
        <end position="257"/>
    </location>
</feature>
<sequence length="400" mass="46331">QARLYFPSFEVPENNRIQKKDFRSGALRCQWLYERYCGHLKQRNVRTYSLSDNTILEHVRAFLFYYIGQCFFKGGDSFIRLGWLRGLIDLDVMYEYDWGGAVLAHLYLGLDLAVRSRKGGSLTGFVVILPYWWYEYLNTMMPIRNNKDHDIVPRIRGWGREHRNRRVSEVDHNVGLARQQIELRGSEGMIWHPWKDAAIFRVPPESVQETRGRVTSNACHSSRELTKTRMVLMGPSGWHAWYLGDRCWRQWNDSPLIPYPPPPDMQGRGIPMATLLVARQSRQWPGAWHFVHPDSDGDYDRYWARVSIGPLVRRDVYRSVNIDSVTSQALRPGLSIGGGFPVHREGVDDPWQCPVFTSQGDTTYVPIHSAPESYVTELTQQFAQLDMDALRAQLIQQSAL</sequence>
<dbReference type="InterPro" id="IPR019557">
    <property type="entry name" value="AminoTfrase-like_pln_mobile"/>
</dbReference>
<dbReference type="EMBL" id="JABWDY010041169">
    <property type="protein sequence ID" value="KAF5177600.1"/>
    <property type="molecule type" value="Genomic_DNA"/>
</dbReference>
<reference evidence="2 3" key="1">
    <citation type="submission" date="2020-06" db="EMBL/GenBank/DDBJ databases">
        <title>Transcriptomic and genomic resources for Thalictrum thalictroides and T. hernandezii: Facilitating candidate gene discovery in an emerging model plant lineage.</title>
        <authorList>
            <person name="Arias T."/>
            <person name="Riano-Pachon D.M."/>
            <person name="Di Stilio V.S."/>
        </authorList>
    </citation>
    <scope>NUCLEOTIDE SEQUENCE [LARGE SCALE GENOMIC DNA]</scope>
    <source>
        <strain evidence="3">cv. WT478/WT964</strain>
        <tissue evidence="2">Leaves</tissue>
    </source>
</reference>
<dbReference type="PANTHER" id="PTHR46033:SF8">
    <property type="entry name" value="PROTEIN MAINTENANCE OF MERISTEMS-LIKE"/>
    <property type="match status" value="1"/>
</dbReference>
<gene>
    <name evidence="2" type="ORF">FRX31_032813</name>
</gene>
<dbReference type="Proteomes" id="UP000554482">
    <property type="component" value="Unassembled WGS sequence"/>
</dbReference>
<evidence type="ECO:0000313" key="3">
    <source>
        <dbReference type="Proteomes" id="UP000554482"/>
    </source>
</evidence>
<dbReference type="PANTHER" id="PTHR46033">
    <property type="entry name" value="PROTEIN MAIN-LIKE 2"/>
    <property type="match status" value="1"/>
</dbReference>
<dbReference type="InterPro" id="IPR044824">
    <property type="entry name" value="MAIN-like"/>
</dbReference>
<keyword evidence="3" id="KW-1185">Reference proteome</keyword>
<name>A0A7J6UZU0_THATH</name>
<feature type="non-terminal residue" evidence="2">
    <location>
        <position position="400"/>
    </location>
</feature>
<feature type="non-terminal residue" evidence="2">
    <location>
        <position position="1"/>
    </location>
</feature>
<dbReference type="Pfam" id="PF10536">
    <property type="entry name" value="PMD"/>
    <property type="match status" value="1"/>
</dbReference>
<evidence type="ECO:0000313" key="2">
    <source>
        <dbReference type="EMBL" id="KAF5177600.1"/>
    </source>
</evidence>
<dbReference type="GO" id="GO:0010073">
    <property type="term" value="P:meristem maintenance"/>
    <property type="evidence" value="ECO:0007669"/>
    <property type="project" value="InterPro"/>
</dbReference>
<organism evidence="2 3">
    <name type="scientific">Thalictrum thalictroides</name>
    <name type="common">Rue-anemone</name>
    <name type="synonym">Anemone thalictroides</name>
    <dbReference type="NCBI Taxonomy" id="46969"/>
    <lineage>
        <taxon>Eukaryota</taxon>
        <taxon>Viridiplantae</taxon>
        <taxon>Streptophyta</taxon>
        <taxon>Embryophyta</taxon>
        <taxon>Tracheophyta</taxon>
        <taxon>Spermatophyta</taxon>
        <taxon>Magnoliopsida</taxon>
        <taxon>Ranunculales</taxon>
        <taxon>Ranunculaceae</taxon>
        <taxon>Thalictroideae</taxon>
        <taxon>Thalictrum</taxon>
    </lineage>
</organism>
<proteinExistence type="predicted"/>